<dbReference type="AlphaFoldDB" id="A0A2H5QM08"/>
<dbReference type="PANTHER" id="PTHR45752:SF195">
    <property type="entry name" value="LEUCINE-RICH REPEAT (LRR) FAMILY PROTEIN-RELATED"/>
    <property type="match status" value="1"/>
</dbReference>
<sequence length="510" mass="58384">MDVESKDKLKCLYHCFLNSLSFCVSNVWIWYHLIIENKMFKLNSSNRATLTTKLPDLSLARNLKRSKFCRCSSLMEIYSSIQCLNKLEILDLEDCKSLASLPTSIHSKYLREFKISGCSNLKNFLEISSSHILFLHFKNVGIKELPSSIECLSKLISLQIDDCSRLEKISSSIFKLKSLQNIEIYNCSKLKGLESLPSSLCMLKSLTYLQIINCKKLERLPNEHGNLEALCVLRVKGAAIRERLPESLGQLALLCELKMIKCSSFESLPSSLCMLKSLTSLAIIDCKIFKRLPNELGNLKCLAALIVKGTAIREVPESLGYLSSLAKLELSNNNLKRSPEKLRSLNLSVDSGNSLTLDLNKLSEIVKEGWMKQSFHGQSWIKSMYFPGNEIPKWFRHQTFPVSDCFRHESVEDDWKCNMRNVTCDGKFKSEGYPVHSMVGIRIRVTNGCSYGQHHVFLFPHWLFIWSTSGVLEKNVGFILCTLKILWNRQKRKRKRNHTPKGRNIQLHRS</sequence>
<comment type="caution">
    <text evidence="2">The sequence shown here is derived from an EMBL/GenBank/DDBJ whole genome shotgun (WGS) entry which is preliminary data.</text>
</comment>
<dbReference type="EMBL" id="BDQV01000502">
    <property type="protein sequence ID" value="GAY65658.1"/>
    <property type="molecule type" value="Genomic_DNA"/>
</dbReference>
<keyword evidence="3" id="KW-1185">Reference proteome</keyword>
<organism evidence="2 3">
    <name type="scientific">Citrus unshiu</name>
    <name type="common">Satsuma mandarin</name>
    <name type="synonym">Citrus nobilis var. unshiu</name>
    <dbReference type="NCBI Taxonomy" id="55188"/>
    <lineage>
        <taxon>Eukaryota</taxon>
        <taxon>Viridiplantae</taxon>
        <taxon>Streptophyta</taxon>
        <taxon>Embryophyta</taxon>
        <taxon>Tracheophyta</taxon>
        <taxon>Spermatophyta</taxon>
        <taxon>Magnoliopsida</taxon>
        <taxon>eudicotyledons</taxon>
        <taxon>Gunneridae</taxon>
        <taxon>Pentapetalae</taxon>
        <taxon>rosids</taxon>
        <taxon>malvids</taxon>
        <taxon>Sapindales</taxon>
        <taxon>Rutaceae</taxon>
        <taxon>Aurantioideae</taxon>
        <taxon>Citrus</taxon>
    </lineage>
</organism>
<proteinExistence type="predicted"/>
<keyword evidence="1" id="KW-1133">Transmembrane helix</keyword>
<dbReference type="InterPro" id="IPR032675">
    <property type="entry name" value="LRR_dom_sf"/>
</dbReference>
<keyword evidence="1" id="KW-0472">Membrane</keyword>
<dbReference type="InterPro" id="IPR050715">
    <property type="entry name" value="LRR-SigEffector_domain"/>
</dbReference>
<feature type="transmembrane region" description="Helical" evidence="1">
    <location>
        <begin position="12"/>
        <end position="31"/>
    </location>
</feature>
<dbReference type="SUPFAM" id="SSF52058">
    <property type="entry name" value="L domain-like"/>
    <property type="match status" value="1"/>
</dbReference>
<dbReference type="PANTHER" id="PTHR45752">
    <property type="entry name" value="LEUCINE-RICH REPEAT-CONTAINING"/>
    <property type="match status" value="1"/>
</dbReference>
<protein>
    <submittedName>
        <fullName evidence="2">Uncharacterized protein</fullName>
    </submittedName>
</protein>
<name>A0A2H5QM08_CITUN</name>
<gene>
    <name evidence="2" type="ORF">CUMW_242810</name>
</gene>
<feature type="transmembrane region" description="Helical" evidence="1">
    <location>
        <begin position="463"/>
        <end position="487"/>
    </location>
</feature>
<dbReference type="STRING" id="55188.A0A2H5QM08"/>
<accession>A0A2H5QM08</accession>
<dbReference type="Proteomes" id="UP000236630">
    <property type="component" value="Unassembled WGS sequence"/>
</dbReference>
<evidence type="ECO:0000313" key="3">
    <source>
        <dbReference type="Proteomes" id="UP000236630"/>
    </source>
</evidence>
<evidence type="ECO:0000256" key="1">
    <source>
        <dbReference type="SAM" id="Phobius"/>
    </source>
</evidence>
<keyword evidence="1" id="KW-0812">Transmembrane</keyword>
<evidence type="ECO:0000313" key="2">
    <source>
        <dbReference type="EMBL" id="GAY65658.1"/>
    </source>
</evidence>
<dbReference type="Gene3D" id="3.80.10.10">
    <property type="entry name" value="Ribonuclease Inhibitor"/>
    <property type="match status" value="2"/>
</dbReference>
<reference evidence="2 3" key="1">
    <citation type="journal article" date="2017" name="Front. Genet.">
        <title>Draft sequencing of the heterozygous diploid genome of Satsuma (Citrus unshiu Marc.) using a hybrid assembly approach.</title>
        <authorList>
            <person name="Shimizu T."/>
            <person name="Tanizawa Y."/>
            <person name="Mochizuki T."/>
            <person name="Nagasaki H."/>
            <person name="Yoshioka T."/>
            <person name="Toyoda A."/>
            <person name="Fujiyama A."/>
            <person name="Kaminuma E."/>
            <person name="Nakamura Y."/>
        </authorList>
    </citation>
    <scope>NUCLEOTIDE SEQUENCE [LARGE SCALE GENOMIC DNA]</scope>
    <source>
        <strain evidence="3">cv. Miyagawa wase</strain>
    </source>
</reference>